<reference evidence="1 2" key="1">
    <citation type="submission" date="2017-09" db="EMBL/GenBank/DDBJ databases">
        <title>Depth-based differentiation of microbial function through sediment-hosted aquifers and enrichment of novel symbionts in the deep terrestrial subsurface.</title>
        <authorList>
            <person name="Probst A.J."/>
            <person name="Ladd B."/>
            <person name="Jarett J.K."/>
            <person name="Geller-Mcgrath D.E."/>
            <person name="Sieber C.M."/>
            <person name="Emerson J.B."/>
            <person name="Anantharaman K."/>
            <person name="Thomas B.C."/>
            <person name="Malmstrom R."/>
            <person name="Stieglmeier M."/>
            <person name="Klingl A."/>
            <person name="Woyke T."/>
            <person name="Ryan C.M."/>
            <person name="Banfield J.F."/>
        </authorList>
    </citation>
    <scope>NUCLEOTIDE SEQUENCE [LARGE SCALE GENOMIC DNA]</scope>
    <source>
        <strain evidence="1">CG12_big_fil_rev_8_21_14_0_65_43_15</strain>
    </source>
</reference>
<proteinExistence type="predicted"/>
<gene>
    <name evidence="1" type="ORF">COW11_03140</name>
</gene>
<evidence type="ECO:0000313" key="1">
    <source>
        <dbReference type="EMBL" id="PIW66474.1"/>
    </source>
</evidence>
<comment type="caution">
    <text evidence="1">The sequence shown here is derived from an EMBL/GenBank/DDBJ whole genome shotgun (WGS) entry which is preliminary data.</text>
</comment>
<dbReference type="AlphaFoldDB" id="A0A2J0LHX7"/>
<name>A0A2J0LHX7_9BACT</name>
<dbReference type="Proteomes" id="UP000231267">
    <property type="component" value="Unassembled WGS sequence"/>
</dbReference>
<accession>A0A2J0LHX7</accession>
<dbReference type="EMBL" id="PFGP01000071">
    <property type="protein sequence ID" value="PIW66474.1"/>
    <property type="molecule type" value="Genomic_DNA"/>
</dbReference>
<organism evidence="1 2">
    <name type="scientific">Candidatus Taenaricola geysiri</name>
    <dbReference type="NCBI Taxonomy" id="1974752"/>
    <lineage>
        <taxon>Bacteria</taxon>
        <taxon>Pseudomonadati</taxon>
        <taxon>Candidatus Omnitrophota</taxon>
        <taxon>Candidatus Taenaricola</taxon>
    </lineage>
</organism>
<evidence type="ECO:0000313" key="2">
    <source>
        <dbReference type="Proteomes" id="UP000231267"/>
    </source>
</evidence>
<protein>
    <submittedName>
        <fullName evidence="1">Uncharacterized protein</fullName>
    </submittedName>
</protein>
<sequence length="716" mass="77694">MAAPTNQEKSQSDFSQSCEAHTSSTLYKGEAGKVGQNLRVANVGDPGREVDAKTLGAEVKADAKGGIVRYDKIIATVAGGLAILAATTLGTPPSTTTIPTNPPDVVQNAVEEQAVDFDDVFNLRTGDEVAASVNHNEFPGKIFTVVGNDGKELILRPIGVDSLDEAYQKMLEKKVVTHKNFIKDKWQITSTLETRANKRLAREAAKKQLVIEIPTTNNPLASNEFIRIKDAYVTSNVEDGKIRVFQLDIAKGLRDSHSVVTYKLANGGIFYVEPFVRPIIRGDMIILEPIHDVPSDGRVIVKVPQRGDPGKLYFFVIPEGKVVPRQADSINALIQALGIIGTKGIEDIKFLFVDENDVKELEPGLEQLGTRPSIFPFNSADAAGKIGDAGTGSASVNAAGAAGIYNDLRFRISTSISKLENLQLTLDELRKIKITTIWGIRNDLRDAEKILTPGNFAELTASLKGLEQLAASKLAAAQPAIMPEAMIESGAVSIERDGAESKATGDAGATGALTPEQEQKLITLYQDLRIAEDLGNFSNALNQLSIAEWNWLRDYASDQNVTDDIRRYLDDTYADSPAGIAEYEIERQEAAMFSAGKQVGAYLVQAGIKVAIVTNVRVDEKEQEFQDIFGILNEQDDPRVAETVIISADPNKDNTEQITDINKRVSELKPDRVIVYMVGDNTGIGNSLVQTLAILGVAAVSITEDKVTWRESITSL</sequence>